<evidence type="ECO:0000256" key="1">
    <source>
        <dbReference type="SAM" id="MobiDB-lite"/>
    </source>
</evidence>
<feature type="compositionally biased region" description="Low complexity" evidence="1">
    <location>
        <begin position="1"/>
        <end position="16"/>
    </location>
</feature>
<evidence type="ECO:0000313" key="2">
    <source>
        <dbReference type="EMBL" id="KZX20049.1"/>
    </source>
</evidence>
<gene>
    <name evidence="2" type="ORF">ACH61_02835</name>
</gene>
<keyword evidence="3" id="KW-1185">Reference proteome</keyword>
<comment type="caution">
    <text evidence="2">The sequence shown here is derived from an EMBL/GenBank/DDBJ whole genome shotgun (WGS) entry which is preliminary data.</text>
</comment>
<dbReference type="Proteomes" id="UP000076717">
    <property type="component" value="Unassembled WGS sequence"/>
</dbReference>
<feature type="region of interest" description="Disordered" evidence="1">
    <location>
        <begin position="1"/>
        <end position="23"/>
    </location>
</feature>
<organism evidence="2 3">
    <name type="scientific">Rathayibacter tanaceti</name>
    <dbReference type="NCBI Taxonomy" id="1671680"/>
    <lineage>
        <taxon>Bacteria</taxon>
        <taxon>Bacillati</taxon>
        <taxon>Actinomycetota</taxon>
        <taxon>Actinomycetes</taxon>
        <taxon>Micrococcales</taxon>
        <taxon>Microbacteriaceae</taxon>
        <taxon>Rathayibacter</taxon>
    </lineage>
</organism>
<proteinExistence type="predicted"/>
<sequence length="35" mass="3488">MTASGTPAGASAAAARGSDRRSIAQARAVRVDVQM</sequence>
<dbReference type="EMBL" id="LIIN01000145">
    <property type="protein sequence ID" value="KZX20049.1"/>
    <property type="molecule type" value="Genomic_DNA"/>
</dbReference>
<accession>A0A162GEX2</accession>
<name>A0A162GEX2_9MICO</name>
<reference evidence="2 3" key="1">
    <citation type="submission" date="2015-08" db="EMBL/GenBank/DDBJ databases">
        <title>Draft Genome Sequence of Rathayibacter sp. Strain VKM Ac-2596 Isolated from Leaf Gall Induced by Plant-Parasitic Nematodes.</title>
        <authorList>
            <person name="Vasilenko O.V."/>
            <person name="Starodumova I.P."/>
            <person name="Tarlachkov S.V."/>
            <person name="Dorofeeva L.V."/>
            <person name="Evtushenko L.I."/>
        </authorList>
    </citation>
    <scope>NUCLEOTIDE SEQUENCE [LARGE SCALE GENOMIC DNA]</scope>
    <source>
        <strain evidence="2 3">VKM Ac-2596</strain>
    </source>
</reference>
<evidence type="ECO:0000313" key="3">
    <source>
        <dbReference type="Proteomes" id="UP000076717"/>
    </source>
</evidence>
<protein>
    <submittedName>
        <fullName evidence="2">Uncharacterized protein</fullName>
    </submittedName>
</protein>
<dbReference type="AlphaFoldDB" id="A0A162GEX2"/>